<gene>
    <name evidence="3" type="ORF">LPB137_11525</name>
</gene>
<sequence length="149" mass="15552">MNRRNFLSLGLGALAVSMAPSTLSAINFRETKPKAWTATKVDEAIKEVFGTSTVTEGKIKLKAPDIAENGAVIPVTVSTKLNAKTVAIFQDANPETAVAVFTVPENGIIDYSVRIKMAKTGTVTVVADVDGKLVSTSKLVKVTIGGCGG</sequence>
<dbReference type="EMBL" id="CP019070">
    <property type="protein sequence ID" value="APW66437.1"/>
    <property type="molecule type" value="Genomic_DNA"/>
</dbReference>
<dbReference type="AlphaFoldDB" id="A0A1P8KPF6"/>
<dbReference type="Proteomes" id="UP000186074">
    <property type="component" value="Chromosome"/>
</dbReference>
<evidence type="ECO:0000259" key="2">
    <source>
        <dbReference type="Pfam" id="PF13501"/>
    </source>
</evidence>
<dbReference type="PIRSF" id="PIRSF010312">
    <property type="entry name" value="Sulphur_oxidation_SoxY"/>
    <property type="match status" value="1"/>
</dbReference>
<name>A0A1P8KPF6_9BACT</name>
<protein>
    <submittedName>
        <fullName evidence="3">Thiosulfate oxidation carrier protein SoxY</fullName>
    </submittedName>
</protein>
<dbReference type="InterPro" id="IPR038162">
    <property type="entry name" value="SoxY_sf"/>
</dbReference>
<dbReference type="Pfam" id="PF13501">
    <property type="entry name" value="SoxY"/>
    <property type="match status" value="1"/>
</dbReference>
<evidence type="ECO:0000313" key="3">
    <source>
        <dbReference type="EMBL" id="APW66437.1"/>
    </source>
</evidence>
<feature type="domain" description="Ig-like SoxY" evidence="2">
    <location>
        <begin position="46"/>
        <end position="147"/>
    </location>
</feature>
<dbReference type="InterPro" id="IPR032711">
    <property type="entry name" value="SoxY"/>
</dbReference>
<dbReference type="NCBIfam" id="TIGR04488">
    <property type="entry name" value="SoxY_true_GGCGG"/>
    <property type="match status" value="1"/>
</dbReference>
<organism evidence="3 4">
    <name type="scientific">Poseidonibacter parvus</name>
    <dbReference type="NCBI Taxonomy" id="1850254"/>
    <lineage>
        <taxon>Bacteria</taxon>
        <taxon>Pseudomonadati</taxon>
        <taxon>Campylobacterota</taxon>
        <taxon>Epsilonproteobacteria</taxon>
        <taxon>Campylobacterales</taxon>
        <taxon>Arcobacteraceae</taxon>
        <taxon>Poseidonibacter</taxon>
    </lineage>
</organism>
<dbReference type="KEGG" id="alp:LPB137_11525"/>
<dbReference type="STRING" id="1850254.LPB137_11525"/>
<keyword evidence="4" id="KW-1185">Reference proteome</keyword>
<feature type="chain" id="PRO_5012297896" evidence="1">
    <location>
        <begin position="26"/>
        <end position="149"/>
    </location>
</feature>
<dbReference type="RefSeq" id="WP_076088216.1">
    <property type="nucleotide sequence ID" value="NZ_CP019070.1"/>
</dbReference>
<evidence type="ECO:0000256" key="1">
    <source>
        <dbReference type="SAM" id="SignalP"/>
    </source>
</evidence>
<proteinExistence type="predicted"/>
<dbReference type="Gene3D" id="2.60.40.2470">
    <property type="entry name" value="SoxY domain"/>
    <property type="match status" value="1"/>
</dbReference>
<evidence type="ECO:0000313" key="4">
    <source>
        <dbReference type="Proteomes" id="UP000186074"/>
    </source>
</evidence>
<dbReference type="InterPro" id="IPR016568">
    <property type="entry name" value="Sulphur_oxidation_SoxY"/>
</dbReference>
<accession>A0A1P8KPF6</accession>
<keyword evidence="1" id="KW-0732">Signal</keyword>
<reference evidence="3 4" key="1">
    <citation type="submission" date="2017-01" db="EMBL/GenBank/DDBJ databases">
        <title>Genome sequencing of Arcobacter sp. LPB0137.</title>
        <authorList>
            <person name="Lee G.-W."/>
            <person name="Yi H."/>
        </authorList>
    </citation>
    <scope>NUCLEOTIDE SEQUENCE [LARGE SCALE GENOMIC DNA]</scope>
    <source>
        <strain evidence="3 4">LPB0137</strain>
    </source>
</reference>
<feature type="signal peptide" evidence="1">
    <location>
        <begin position="1"/>
        <end position="25"/>
    </location>
</feature>
<dbReference type="OrthoDB" id="9798154at2"/>